<comment type="caution">
    <text evidence="7">The sequence shown here is derived from an EMBL/GenBank/DDBJ whole genome shotgun (WGS) entry which is preliminary data.</text>
</comment>
<evidence type="ECO:0000256" key="3">
    <source>
        <dbReference type="ARBA" id="ARBA00022630"/>
    </source>
</evidence>
<gene>
    <name evidence="7" type="ORF">MOX91_06030</name>
</gene>
<keyword evidence="3" id="KW-0285">Flavoprotein</keyword>
<comment type="cofactor">
    <cofactor evidence="1">
        <name>FMN</name>
        <dbReference type="ChEBI" id="CHEBI:58210"/>
    </cofactor>
</comment>
<keyword evidence="8" id="KW-1185">Reference proteome</keyword>
<evidence type="ECO:0000256" key="4">
    <source>
        <dbReference type="ARBA" id="ARBA00022643"/>
    </source>
</evidence>
<comment type="similarity">
    <text evidence="2">Belongs to the nitroreductase family.</text>
</comment>
<evidence type="ECO:0000256" key="1">
    <source>
        <dbReference type="ARBA" id="ARBA00001917"/>
    </source>
</evidence>
<name>A0ABU4WHN1_9BACT</name>
<dbReference type="PANTHER" id="PTHR43673:SF2">
    <property type="entry name" value="NITROREDUCTASE"/>
    <property type="match status" value="1"/>
</dbReference>
<evidence type="ECO:0000256" key="2">
    <source>
        <dbReference type="ARBA" id="ARBA00007118"/>
    </source>
</evidence>
<accession>A0ABU4WHN1</accession>
<dbReference type="InterPro" id="IPR000415">
    <property type="entry name" value="Nitroreductase-like"/>
</dbReference>
<evidence type="ECO:0000256" key="5">
    <source>
        <dbReference type="ARBA" id="ARBA00023002"/>
    </source>
</evidence>
<proteinExistence type="inferred from homology"/>
<dbReference type="EMBL" id="JALBUT010000006">
    <property type="protein sequence ID" value="MDX8415734.1"/>
    <property type="molecule type" value="Genomic_DNA"/>
</dbReference>
<feature type="domain" description="Nitroreductase" evidence="6">
    <location>
        <begin position="9"/>
        <end position="58"/>
    </location>
</feature>
<dbReference type="Pfam" id="PF00881">
    <property type="entry name" value="Nitroreductase"/>
    <property type="match status" value="2"/>
</dbReference>
<evidence type="ECO:0000313" key="8">
    <source>
        <dbReference type="Proteomes" id="UP001275932"/>
    </source>
</evidence>
<evidence type="ECO:0000313" key="7">
    <source>
        <dbReference type="EMBL" id="MDX8415734.1"/>
    </source>
</evidence>
<feature type="domain" description="Nitroreductase" evidence="6">
    <location>
        <begin position="68"/>
        <end position="147"/>
    </location>
</feature>
<dbReference type="Gene3D" id="3.40.109.10">
    <property type="entry name" value="NADH Oxidase"/>
    <property type="match status" value="1"/>
</dbReference>
<sequence>MDFDEVLFTRRSVRKFDASKKVSKAQMEKILEAAMSAPSACNCRPWKFIAVNDSLMLSKIAKIHPYCGFLKDAGSAVIVCADALSQYKSPDGEGYYPADCSAATQNILLKAREMGIASCWCGIYPVQSRMEDFAYLFNLPENILAFSLVVLGFSDEKFSRLQSRTEWDKVDFSNWKE</sequence>
<keyword evidence="4" id="KW-0288">FMN</keyword>
<evidence type="ECO:0000259" key="6">
    <source>
        <dbReference type="Pfam" id="PF00881"/>
    </source>
</evidence>
<keyword evidence="5" id="KW-0560">Oxidoreductase</keyword>
<dbReference type="Proteomes" id="UP001275932">
    <property type="component" value="Unassembled WGS sequence"/>
</dbReference>
<organism evidence="7 8">
    <name type="scientific">Intestinicryptomonas porci</name>
    <dbReference type="NCBI Taxonomy" id="2926320"/>
    <lineage>
        <taxon>Bacteria</taxon>
        <taxon>Pseudomonadati</taxon>
        <taxon>Verrucomicrobiota</taxon>
        <taxon>Opitutia</taxon>
        <taxon>Opitutales</taxon>
        <taxon>Intestinicryptomonaceae</taxon>
        <taxon>Intestinicryptomonas</taxon>
    </lineage>
</organism>
<dbReference type="SUPFAM" id="SSF55469">
    <property type="entry name" value="FMN-dependent nitroreductase-like"/>
    <property type="match status" value="1"/>
</dbReference>
<dbReference type="InterPro" id="IPR029479">
    <property type="entry name" value="Nitroreductase"/>
</dbReference>
<dbReference type="PANTHER" id="PTHR43673">
    <property type="entry name" value="NAD(P)H NITROREDUCTASE YDGI-RELATED"/>
    <property type="match status" value="1"/>
</dbReference>
<reference evidence="7 8" key="1">
    <citation type="submission" date="2022-03" db="EMBL/GenBank/DDBJ databases">
        <title>Novel taxa within the pig intestine.</title>
        <authorList>
            <person name="Wylensek D."/>
            <person name="Bishof K."/>
            <person name="Afrizal A."/>
            <person name="Clavel T."/>
        </authorList>
    </citation>
    <scope>NUCLEOTIDE SEQUENCE [LARGE SCALE GENOMIC DNA]</scope>
    <source>
        <strain evidence="7 8">CLA-KB-P66</strain>
    </source>
</reference>
<dbReference type="RefSeq" id="WP_370397183.1">
    <property type="nucleotide sequence ID" value="NZ_JALBUT010000006.1"/>
</dbReference>
<protein>
    <submittedName>
        <fullName evidence="7">Nitroreductase family protein</fullName>
    </submittedName>
</protein>
<dbReference type="CDD" id="cd02150">
    <property type="entry name" value="nitroreductase"/>
    <property type="match status" value="1"/>
</dbReference>